<feature type="binding site" evidence="2">
    <location>
        <position position="123"/>
    </location>
    <ligand>
        <name>biotin</name>
        <dbReference type="ChEBI" id="CHEBI:57586"/>
    </ligand>
</feature>
<dbReference type="InterPro" id="IPR036388">
    <property type="entry name" value="WH-like_DNA-bd_sf"/>
</dbReference>
<dbReference type="InterPro" id="IPR036390">
    <property type="entry name" value="WH_DNA-bd_sf"/>
</dbReference>
<keyword evidence="2" id="KW-0238">DNA-binding</keyword>
<dbReference type="EMBL" id="OBEB01000012">
    <property type="protein sequence ID" value="SNY61061.1"/>
    <property type="molecule type" value="Genomic_DNA"/>
</dbReference>
<protein>
    <recommendedName>
        <fullName evidence="2">Bifunctional ligase/repressor BirA</fullName>
    </recommendedName>
    <alternativeName>
        <fullName evidence="2">Biotin operon repressor</fullName>
    </alternativeName>
    <alternativeName>
        <fullName evidence="2">Biotin--[acetyl-CoA-carboxylase] ligase</fullName>
        <ecNumber evidence="2">6.3.4.15</ecNumber>
    </alternativeName>
    <alternativeName>
        <fullName evidence="2">Biotin--protein ligase</fullName>
    </alternativeName>
    <alternativeName>
        <fullName evidence="2">Biotin-[acetyl-CoA carboxylase] synthetase</fullName>
    </alternativeName>
</protein>
<dbReference type="GO" id="GO:0005737">
    <property type="term" value="C:cytoplasm"/>
    <property type="evidence" value="ECO:0007669"/>
    <property type="project" value="TreeGrafter"/>
</dbReference>
<name>A0A285JPR5_9GAMM</name>
<dbReference type="Gene3D" id="2.30.30.100">
    <property type="match status" value="1"/>
</dbReference>
<dbReference type="Gene3D" id="3.30.930.10">
    <property type="entry name" value="Bira Bifunctional Protein, Domain 2"/>
    <property type="match status" value="1"/>
</dbReference>
<dbReference type="GO" id="GO:0003677">
    <property type="term" value="F:DNA binding"/>
    <property type="evidence" value="ECO:0007669"/>
    <property type="project" value="UniProtKB-UniRule"/>
</dbReference>
<evidence type="ECO:0000259" key="3">
    <source>
        <dbReference type="PROSITE" id="PS51733"/>
    </source>
</evidence>
<feature type="domain" description="BPL/LPL catalytic" evidence="3">
    <location>
        <begin position="73"/>
        <end position="266"/>
    </location>
</feature>
<keyword evidence="2" id="KW-0067">ATP-binding</keyword>
<keyword evidence="2" id="KW-0547">Nucleotide-binding</keyword>
<dbReference type="InterPro" id="IPR013196">
    <property type="entry name" value="HTH_11"/>
</dbReference>
<dbReference type="SUPFAM" id="SSF46785">
    <property type="entry name" value="Winged helix' DNA-binding domain"/>
    <property type="match status" value="1"/>
</dbReference>
<dbReference type="HAMAP" id="MF_00978">
    <property type="entry name" value="Bifunct_BirA"/>
    <property type="match status" value="1"/>
</dbReference>
<evidence type="ECO:0000256" key="2">
    <source>
        <dbReference type="HAMAP-Rule" id="MF_00978"/>
    </source>
</evidence>
<comment type="catalytic activity">
    <reaction evidence="2">
        <text>biotin + L-lysyl-[protein] + ATP = N(6)-biotinyl-L-lysyl-[protein] + AMP + diphosphate + H(+)</text>
        <dbReference type="Rhea" id="RHEA:11756"/>
        <dbReference type="Rhea" id="RHEA-COMP:9752"/>
        <dbReference type="Rhea" id="RHEA-COMP:10505"/>
        <dbReference type="ChEBI" id="CHEBI:15378"/>
        <dbReference type="ChEBI" id="CHEBI:29969"/>
        <dbReference type="ChEBI" id="CHEBI:30616"/>
        <dbReference type="ChEBI" id="CHEBI:33019"/>
        <dbReference type="ChEBI" id="CHEBI:57586"/>
        <dbReference type="ChEBI" id="CHEBI:83144"/>
        <dbReference type="ChEBI" id="CHEBI:456215"/>
        <dbReference type="EC" id="6.3.4.15"/>
    </reaction>
</comment>
<dbReference type="NCBIfam" id="NF008847">
    <property type="entry name" value="PRK11886.1-2"/>
    <property type="match status" value="1"/>
</dbReference>
<dbReference type="GO" id="GO:0004077">
    <property type="term" value="F:biotin--[biotin carboxyl-carrier protein] ligase activity"/>
    <property type="evidence" value="ECO:0007669"/>
    <property type="project" value="UniProtKB-UniRule"/>
</dbReference>
<comment type="similarity">
    <text evidence="2">Belongs to the biotin--protein ligase family.</text>
</comment>
<keyword evidence="2" id="KW-0678">Repressor</keyword>
<feature type="binding site" evidence="2">
    <location>
        <position position="194"/>
    </location>
    <ligand>
        <name>biotin</name>
        <dbReference type="ChEBI" id="CHEBI:57586"/>
    </ligand>
</feature>
<accession>A0A285JPR5</accession>
<comment type="function">
    <text evidence="2">Acts both as a biotin--[acetyl-CoA-carboxylase] ligase and a biotin-operon repressor. In the presence of ATP, BirA activates biotin to form the BirA-biotinyl-5'-adenylate (BirA-bio-5'-AMP or holoBirA) complex. HoloBirA can either transfer the biotinyl moiety to the biotin carboxyl carrier protein (BCCP) subunit of acetyl-CoA carboxylase, or bind to the biotin operator site and inhibit transcription of the operon.</text>
</comment>
<proteinExistence type="inferred from homology"/>
<keyword evidence="2" id="KW-0804">Transcription</keyword>
<dbReference type="Pfam" id="PF03099">
    <property type="entry name" value="BPL_LplA_LipB"/>
    <property type="match status" value="1"/>
</dbReference>
<reference evidence="5" key="1">
    <citation type="submission" date="2017-09" db="EMBL/GenBank/DDBJ databases">
        <authorList>
            <person name="Varghese N."/>
            <person name="Submissions S."/>
        </authorList>
    </citation>
    <scope>NUCLEOTIDE SEQUENCE [LARGE SCALE GENOMIC DNA]</scope>
    <source>
        <strain evidence="5">CGMCC 1.12461</strain>
    </source>
</reference>
<keyword evidence="5" id="KW-1185">Reference proteome</keyword>
<sequence length="331" mass="36367">MASNMSKTSLVCQRQLLQYLADGSFYSGQWLAEQLGISRTAVANYLNELKQHGLEIFSVKGRGYKLASLIQLLDANKIKKLQTADCAQILVQHITDSTNSQLLSRLQAGQNLEPGSVIVAEAQSAGRGRRGRPWYSPFGTNLYFSCYWRLELGVPAAMGLSLAIGLAVCRLLQQHYQLPAKVKWPNDIYVNEKKIAGILVELSGQVDAACDVVIGIGLNIGMPEQSAQHIDQPYTDLRTESAQHVERNSLVVALQHQVVSVLREFSATGFTSFVPEFNQFDLYANRKVSLMAKLPISGICRGVDKQGGIIIETEKSTEVYYGGELTLRAGG</sequence>
<keyword evidence="1 2" id="KW-0436">Ligase</keyword>
<dbReference type="InterPro" id="IPR030855">
    <property type="entry name" value="Bifunct_BirA"/>
</dbReference>
<dbReference type="InterPro" id="IPR045864">
    <property type="entry name" value="aa-tRNA-synth_II/BPL/LPL"/>
</dbReference>
<feature type="DNA-binding region" description="H-T-H motif" evidence="2">
    <location>
        <begin position="28"/>
        <end position="47"/>
    </location>
</feature>
<evidence type="ECO:0000313" key="4">
    <source>
        <dbReference type="EMBL" id="SNY61061.1"/>
    </source>
</evidence>
<evidence type="ECO:0000256" key="1">
    <source>
        <dbReference type="ARBA" id="ARBA00022598"/>
    </source>
</evidence>
<dbReference type="InterPro" id="IPR004408">
    <property type="entry name" value="Biotin_CoA_COase_ligase"/>
</dbReference>
<organism evidence="4 5">
    <name type="scientific">Arsukibacterium tuosuense</name>
    <dbReference type="NCBI Taxonomy" id="1323745"/>
    <lineage>
        <taxon>Bacteria</taxon>
        <taxon>Pseudomonadati</taxon>
        <taxon>Pseudomonadota</taxon>
        <taxon>Gammaproteobacteria</taxon>
        <taxon>Chromatiales</taxon>
        <taxon>Chromatiaceae</taxon>
        <taxon>Arsukibacterium</taxon>
    </lineage>
</organism>
<dbReference type="PANTHER" id="PTHR12835:SF5">
    <property type="entry name" value="BIOTIN--PROTEIN LIGASE"/>
    <property type="match status" value="1"/>
</dbReference>
<dbReference type="PANTHER" id="PTHR12835">
    <property type="entry name" value="BIOTIN PROTEIN LIGASE"/>
    <property type="match status" value="1"/>
</dbReference>
<feature type="binding site" evidence="2">
    <location>
        <begin position="127"/>
        <end position="129"/>
    </location>
    <ligand>
        <name>biotin</name>
        <dbReference type="ChEBI" id="CHEBI:57586"/>
    </ligand>
</feature>
<keyword evidence="2" id="KW-0092">Biotin</keyword>
<keyword evidence="2" id="KW-0805">Transcription regulation</keyword>
<dbReference type="GO" id="GO:0006355">
    <property type="term" value="P:regulation of DNA-templated transcription"/>
    <property type="evidence" value="ECO:0007669"/>
    <property type="project" value="UniProtKB-UniRule"/>
</dbReference>
<evidence type="ECO:0000313" key="5">
    <source>
        <dbReference type="Proteomes" id="UP000219353"/>
    </source>
</evidence>
<dbReference type="NCBIfam" id="TIGR00121">
    <property type="entry name" value="birA_ligase"/>
    <property type="match status" value="1"/>
</dbReference>
<gene>
    <name evidence="2" type="primary">birA</name>
    <name evidence="4" type="ORF">SAMN06297280_0232</name>
</gene>
<dbReference type="InterPro" id="IPR008988">
    <property type="entry name" value="Transcriptional_repressor_C"/>
</dbReference>
<dbReference type="Proteomes" id="UP000219353">
    <property type="component" value="Unassembled WGS sequence"/>
</dbReference>
<dbReference type="EC" id="6.3.4.15" evidence="2"/>
<dbReference type="CDD" id="cd16442">
    <property type="entry name" value="BPL"/>
    <property type="match status" value="1"/>
</dbReference>
<dbReference type="SUPFAM" id="SSF55681">
    <property type="entry name" value="Class II aaRS and biotin synthetases"/>
    <property type="match status" value="1"/>
</dbReference>
<dbReference type="Pfam" id="PF08279">
    <property type="entry name" value="HTH_11"/>
    <property type="match status" value="1"/>
</dbReference>
<dbReference type="SUPFAM" id="SSF50037">
    <property type="entry name" value="C-terminal domain of transcriptional repressors"/>
    <property type="match status" value="1"/>
</dbReference>
<dbReference type="AlphaFoldDB" id="A0A285JPR5"/>
<dbReference type="GO" id="GO:0005524">
    <property type="term" value="F:ATP binding"/>
    <property type="evidence" value="ECO:0007669"/>
    <property type="project" value="UniProtKB-UniRule"/>
</dbReference>
<feature type="binding site" evidence="2">
    <location>
        <begin position="97"/>
        <end position="99"/>
    </location>
    <ligand>
        <name>biotin</name>
        <dbReference type="ChEBI" id="CHEBI:57586"/>
    </ligand>
</feature>
<dbReference type="InterPro" id="IPR004143">
    <property type="entry name" value="BPL_LPL_catalytic"/>
</dbReference>
<dbReference type="Gene3D" id="1.10.10.10">
    <property type="entry name" value="Winged helix-like DNA-binding domain superfamily/Winged helix DNA-binding domain"/>
    <property type="match status" value="1"/>
</dbReference>
<dbReference type="PROSITE" id="PS51733">
    <property type="entry name" value="BPL_LPL_CATALYTIC"/>
    <property type="match status" value="1"/>
</dbReference>